<reference evidence="1 2" key="2">
    <citation type="journal article" date="2022" name="Mol. Ecol. Resour.">
        <title>The genomes of chicory, endive, great burdock and yacon provide insights into Asteraceae paleo-polyploidization history and plant inulin production.</title>
        <authorList>
            <person name="Fan W."/>
            <person name="Wang S."/>
            <person name="Wang H."/>
            <person name="Wang A."/>
            <person name="Jiang F."/>
            <person name="Liu H."/>
            <person name="Zhao H."/>
            <person name="Xu D."/>
            <person name="Zhang Y."/>
        </authorList>
    </citation>
    <scope>NUCLEOTIDE SEQUENCE [LARGE SCALE GENOMIC DNA]</scope>
    <source>
        <strain evidence="2">cv. Yunnan</strain>
        <tissue evidence="1">Leaves</tissue>
    </source>
</reference>
<accession>A0ACB9DGB6</accession>
<protein>
    <submittedName>
        <fullName evidence="1">Uncharacterized protein</fullName>
    </submittedName>
</protein>
<evidence type="ECO:0000313" key="2">
    <source>
        <dbReference type="Proteomes" id="UP001056120"/>
    </source>
</evidence>
<reference evidence="2" key="1">
    <citation type="journal article" date="2022" name="Mol. Ecol. Resour.">
        <title>The genomes of chicory, endive, great burdock and yacon provide insights into Asteraceae palaeo-polyploidization history and plant inulin production.</title>
        <authorList>
            <person name="Fan W."/>
            <person name="Wang S."/>
            <person name="Wang H."/>
            <person name="Wang A."/>
            <person name="Jiang F."/>
            <person name="Liu H."/>
            <person name="Zhao H."/>
            <person name="Xu D."/>
            <person name="Zhang Y."/>
        </authorList>
    </citation>
    <scope>NUCLEOTIDE SEQUENCE [LARGE SCALE GENOMIC DNA]</scope>
    <source>
        <strain evidence="2">cv. Yunnan</strain>
    </source>
</reference>
<organism evidence="1 2">
    <name type="scientific">Smallanthus sonchifolius</name>
    <dbReference type="NCBI Taxonomy" id="185202"/>
    <lineage>
        <taxon>Eukaryota</taxon>
        <taxon>Viridiplantae</taxon>
        <taxon>Streptophyta</taxon>
        <taxon>Embryophyta</taxon>
        <taxon>Tracheophyta</taxon>
        <taxon>Spermatophyta</taxon>
        <taxon>Magnoliopsida</taxon>
        <taxon>eudicotyledons</taxon>
        <taxon>Gunneridae</taxon>
        <taxon>Pentapetalae</taxon>
        <taxon>asterids</taxon>
        <taxon>campanulids</taxon>
        <taxon>Asterales</taxon>
        <taxon>Asteraceae</taxon>
        <taxon>Asteroideae</taxon>
        <taxon>Heliantheae alliance</taxon>
        <taxon>Millerieae</taxon>
        <taxon>Smallanthus</taxon>
    </lineage>
</organism>
<proteinExistence type="predicted"/>
<sequence>METLIRMASGQRLVDRPKGARSPSPDPVYDNMGTRINTREYRARERLNRERPEIISPADYRPAFKPPADYRPPKLQKKLYILMKEYPCYNFSGLIIGPRGNTQKRMEKEIGAKIVIRGKGSVKEGRFGQKKRDLKFDPEGRK</sequence>
<dbReference type="EMBL" id="CM042036">
    <property type="protein sequence ID" value="KAI3745480.1"/>
    <property type="molecule type" value="Genomic_DNA"/>
</dbReference>
<comment type="caution">
    <text evidence="1">The sequence shown here is derived from an EMBL/GenBank/DDBJ whole genome shotgun (WGS) entry which is preliminary data.</text>
</comment>
<name>A0ACB9DGB6_9ASTR</name>
<gene>
    <name evidence="1" type="ORF">L1987_58594</name>
</gene>
<keyword evidence="2" id="KW-1185">Reference proteome</keyword>
<dbReference type="Proteomes" id="UP001056120">
    <property type="component" value="Linkage Group LG19"/>
</dbReference>
<evidence type="ECO:0000313" key="1">
    <source>
        <dbReference type="EMBL" id="KAI3745480.1"/>
    </source>
</evidence>